<dbReference type="EMBL" id="CAJNOM010005106">
    <property type="protein sequence ID" value="CAF1661312.1"/>
    <property type="molecule type" value="Genomic_DNA"/>
</dbReference>
<name>A0A816FGI8_9BILA</name>
<reference evidence="3" key="1">
    <citation type="submission" date="2021-02" db="EMBL/GenBank/DDBJ databases">
        <authorList>
            <person name="Nowell W R."/>
        </authorList>
    </citation>
    <scope>NUCLEOTIDE SEQUENCE</scope>
</reference>
<organism evidence="3 5">
    <name type="scientific">Adineta steineri</name>
    <dbReference type="NCBI Taxonomy" id="433720"/>
    <lineage>
        <taxon>Eukaryota</taxon>
        <taxon>Metazoa</taxon>
        <taxon>Spiralia</taxon>
        <taxon>Gnathifera</taxon>
        <taxon>Rotifera</taxon>
        <taxon>Eurotatoria</taxon>
        <taxon>Bdelloidea</taxon>
        <taxon>Adinetida</taxon>
        <taxon>Adinetidae</taxon>
        <taxon>Adineta</taxon>
    </lineage>
</organism>
<evidence type="ECO:0000313" key="5">
    <source>
        <dbReference type="Proteomes" id="UP000663832"/>
    </source>
</evidence>
<dbReference type="EMBL" id="CAJNOI010004708">
    <property type="protein sequence ID" value="CAF1551431.1"/>
    <property type="molecule type" value="Genomic_DNA"/>
</dbReference>
<keyword evidence="5" id="KW-1185">Reference proteome</keyword>
<protein>
    <submittedName>
        <fullName evidence="3">Uncharacterized protein</fullName>
    </submittedName>
</protein>
<dbReference type="Proteomes" id="UP000663877">
    <property type="component" value="Unassembled WGS sequence"/>
</dbReference>
<feature type="non-terminal residue" evidence="3">
    <location>
        <position position="1"/>
    </location>
</feature>
<dbReference type="EMBL" id="CAJNOM010005105">
    <property type="protein sequence ID" value="CAF1661307.1"/>
    <property type="molecule type" value="Genomic_DNA"/>
</dbReference>
<accession>A0A816FGI8</accession>
<proteinExistence type="predicted"/>
<dbReference type="EMBL" id="CAJNOI010004709">
    <property type="protein sequence ID" value="CAF1551445.1"/>
    <property type="molecule type" value="Genomic_DNA"/>
</dbReference>
<dbReference type="Proteomes" id="UP000663832">
    <property type="component" value="Unassembled WGS sequence"/>
</dbReference>
<dbReference type="AlphaFoldDB" id="A0A816FGI8"/>
<evidence type="ECO:0000313" key="3">
    <source>
        <dbReference type="EMBL" id="CAF1661307.1"/>
    </source>
</evidence>
<sequence>PLPDEVVQALDEAWSVTRTIAKTYWR</sequence>
<evidence type="ECO:0000313" key="4">
    <source>
        <dbReference type="EMBL" id="CAF1661312.1"/>
    </source>
</evidence>
<evidence type="ECO:0000313" key="2">
    <source>
        <dbReference type="EMBL" id="CAF1551445.1"/>
    </source>
</evidence>
<gene>
    <name evidence="1" type="ORF">BJG266_LOCUS46269</name>
    <name evidence="2" type="ORF">BJG266_LOCUS46270</name>
    <name evidence="3" type="ORF">QVE165_LOCUS63297</name>
    <name evidence="4" type="ORF">QVE165_LOCUS63298</name>
</gene>
<comment type="caution">
    <text evidence="3">The sequence shown here is derived from an EMBL/GenBank/DDBJ whole genome shotgun (WGS) entry which is preliminary data.</text>
</comment>
<evidence type="ECO:0000313" key="1">
    <source>
        <dbReference type="EMBL" id="CAF1551431.1"/>
    </source>
</evidence>